<organism evidence="2 3">
    <name type="scientific">Kumtagia ephedrae</name>
    <dbReference type="NCBI Taxonomy" id="2116701"/>
    <lineage>
        <taxon>Bacteria</taxon>
        <taxon>Pseudomonadati</taxon>
        <taxon>Pseudomonadota</taxon>
        <taxon>Alphaproteobacteria</taxon>
        <taxon>Hyphomicrobiales</taxon>
        <taxon>Phyllobacteriaceae</taxon>
        <taxon>Kumtagia</taxon>
    </lineage>
</organism>
<reference evidence="2 3" key="1">
    <citation type="submission" date="2018-03" db="EMBL/GenBank/DDBJ databases">
        <title>The draft genome of Mesorhizobium sp. 6GN-30.</title>
        <authorList>
            <person name="Liu L."/>
            <person name="Li L."/>
            <person name="Wang T."/>
            <person name="Zhang X."/>
            <person name="Liang L."/>
        </authorList>
    </citation>
    <scope>NUCLEOTIDE SEQUENCE [LARGE SCALE GENOMIC DNA]</scope>
    <source>
        <strain evidence="2 3">6GN30</strain>
    </source>
</reference>
<dbReference type="PANTHER" id="PTHR12110:SF21">
    <property type="entry name" value="XYLOSE ISOMERASE-LIKE TIM BARREL DOMAIN-CONTAINING PROTEIN"/>
    <property type="match status" value="1"/>
</dbReference>
<keyword evidence="3" id="KW-1185">Reference proteome</keyword>
<dbReference type="InterPro" id="IPR050312">
    <property type="entry name" value="IolE/XylAMocC-like"/>
</dbReference>
<evidence type="ECO:0000313" key="3">
    <source>
        <dbReference type="Proteomes" id="UP000241229"/>
    </source>
</evidence>
<dbReference type="GO" id="GO:0016853">
    <property type="term" value="F:isomerase activity"/>
    <property type="evidence" value="ECO:0007669"/>
    <property type="project" value="UniProtKB-KW"/>
</dbReference>
<dbReference type="OrthoDB" id="9815124at2"/>
<evidence type="ECO:0000259" key="1">
    <source>
        <dbReference type="Pfam" id="PF01261"/>
    </source>
</evidence>
<proteinExistence type="predicted"/>
<dbReference type="Pfam" id="PF01261">
    <property type="entry name" value="AP_endonuc_2"/>
    <property type="match status" value="1"/>
</dbReference>
<dbReference type="InterPro" id="IPR013022">
    <property type="entry name" value="Xyl_isomerase-like_TIM-brl"/>
</dbReference>
<accession>A0A2P7SJV6</accession>
<dbReference type="Proteomes" id="UP000241229">
    <property type="component" value="Unassembled WGS sequence"/>
</dbReference>
<dbReference type="PANTHER" id="PTHR12110">
    <property type="entry name" value="HYDROXYPYRUVATE ISOMERASE"/>
    <property type="match status" value="1"/>
</dbReference>
<sequence>MKISLCTISFRHHLVSLEDIAMWAAANDFQGIELWGVHARNLVHQPHRNADWLAGLGLSVPMLSDYLPLEGDAEALRRKTVDLCRLACNWRAGKLRTFAGSRGSRDTPADVRRLIAARLREISAIAADFGLSMLAETHPDTLADTCASTLDLVAEVDHPAFRLNFDTLHVWEGGDDPVAAHAALRPYVSHYHLKNVRSRADLAVFAPANVYAAAGSRDGLTPLFEGEVDYAPFFDELVGDPQVEASLEWFGNDCFNVLRKDRLAIKRLTGRHDALPRPAAFPYVQNQSVARRI</sequence>
<name>A0A2P7SJV6_9HYPH</name>
<comment type="caution">
    <text evidence="2">The sequence shown here is derived from an EMBL/GenBank/DDBJ whole genome shotgun (WGS) entry which is preliminary data.</text>
</comment>
<dbReference type="Gene3D" id="3.20.20.150">
    <property type="entry name" value="Divalent-metal-dependent TIM barrel enzymes"/>
    <property type="match status" value="1"/>
</dbReference>
<dbReference type="RefSeq" id="WP_106771736.1">
    <property type="nucleotide sequence ID" value="NZ_PXYK01000006.1"/>
</dbReference>
<protein>
    <submittedName>
        <fullName evidence="2">Sugar phosphate isomerase/epimerase</fullName>
    </submittedName>
</protein>
<feature type="domain" description="Xylose isomerase-like TIM barrel" evidence="1">
    <location>
        <begin position="23"/>
        <end position="251"/>
    </location>
</feature>
<dbReference type="AlphaFoldDB" id="A0A2P7SJV6"/>
<dbReference type="SUPFAM" id="SSF51658">
    <property type="entry name" value="Xylose isomerase-like"/>
    <property type="match status" value="1"/>
</dbReference>
<keyword evidence="2" id="KW-0413">Isomerase</keyword>
<dbReference type="InterPro" id="IPR036237">
    <property type="entry name" value="Xyl_isomerase-like_sf"/>
</dbReference>
<evidence type="ECO:0000313" key="2">
    <source>
        <dbReference type="EMBL" id="PSJ62635.1"/>
    </source>
</evidence>
<dbReference type="EMBL" id="PXYK01000006">
    <property type="protein sequence ID" value="PSJ62635.1"/>
    <property type="molecule type" value="Genomic_DNA"/>
</dbReference>
<gene>
    <name evidence="2" type="ORF">C7I84_08540</name>
</gene>